<comment type="similarity">
    <text evidence="1 9">Belongs to the alkaline phosphatase family.</text>
</comment>
<proteinExistence type="inferred from homology"/>
<evidence type="ECO:0000256" key="11">
    <source>
        <dbReference type="SAM" id="SignalP"/>
    </source>
</evidence>
<dbReference type="SMART" id="SM00098">
    <property type="entry name" value="alkPPc"/>
    <property type="match status" value="1"/>
</dbReference>
<dbReference type="PRINTS" id="PR00113">
    <property type="entry name" value="ALKPHPHTASE"/>
</dbReference>
<feature type="binding site" evidence="8">
    <location>
        <position position="307"/>
    </location>
    <ligand>
        <name>Zn(2+)</name>
        <dbReference type="ChEBI" id="CHEBI:29105"/>
        <label>2</label>
    </ligand>
</feature>
<feature type="binding site" evidence="8">
    <location>
        <position position="147"/>
    </location>
    <ligand>
        <name>Mg(2+)</name>
        <dbReference type="ChEBI" id="CHEBI:18420"/>
    </ligand>
</feature>
<dbReference type="PANTHER" id="PTHR11596">
    <property type="entry name" value="ALKALINE PHOSPHATASE"/>
    <property type="match status" value="1"/>
</dbReference>
<dbReference type="Gene3D" id="3.40.720.10">
    <property type="entry name" value="Alkaline Phosphatase, subunit A"/>
    <property type="match status" value="1"/>
</dbReference>
<dbReference type="SUPFAM" id="SSF53649">
    <property type="entry name" value="Alkaline phosphatase-like"/>
    <property type="match status" value="1"/>
</dbReference>
<keyword evidence="4" id="KW-0378">Hydrolase</keyword>
<dbReference type="RefSeq" id="WP_097207687.1">
    <property type="nucleotide sequence ID" value="NZ_JACHXB010000007.1"/>
</dbReference>
<dbReference type="InterPro" id="IPR001952">
    <property type="entry name" value="Alkaline_phosphatase"/>
</dbReference>
<feature type="signal peptide" evidence="11">
    <location>
        <begin position="1"/>
        <end position="20"/>
    </location>
</feature>
<comment type="cofactor">
    <cofactor evidence="8">
        <name>Mg(2+)</name>
        <dbReference type="ChEBI" id="CHEBI:18420"/>
    </cofactor>
    <text evidence="8">Binds 1 Mg(2+) ion.</text>
</comment>
<evidence type="ECO:0000256" key="9">
    <source>
        <dbReference type="RuleBase" id="RU003946"/>
    </source>
</evidence>
<evidence type="ECO:0000256" key="1">
    <source>
        <dbReference type="ARBA" id="ARBA00005984"/>
    </source>
</evidence>
<keyword evidence="13" id="KW-1185">Reference proteome</keyword>
<dbReference type="CDD" id="cd16012">
    <property type="entry name" value="ALP"/>
    <property type="match status" value="1"/>
</dbReference>
<evidence type="ECO:0000256" key="4">
    <source>
        <dbReference type="ARBA" id="ARBA00022801"/>
    </source>
</evidence>
<sequence length="394" mass="40050">MRRRVTAALTLLVLTLPACETGSPDAGSTSGPAAPGGATAGRSVILVSGDGMAAAHREAGRLDQEGPGGRLAMDALPVSGRLTTDPAVSDVTDSAAAATAWATGQTTYNGAISVDLDGEPLPTLGAEVAAAGKATGLVTTAEVTDASPAAFFSNAEDRDEQESIARQYLEEGGPSVVLGGGADVWEDEGLTDRARDLGYEYVATAGGLASAADSDRLLGLFADEVLYDEDSPEVSLATMTATALQVLSADADGFFLFVEEEGVDSAGHDNDGGLLLESMRSLDDAVQVARDFVATHPDTLLVVTGDHETGGLTVDDGTPSTGGDDSSRGRGTGRGGEGPFPVAGSDDTFRLRWSTDGHTGEPVPVTAEGPGSEQLTGTHPNTHLHEVMRAALLG</sequence>
<dbReference type="InterPro" id="IPR018299">
    <property type="entry name" value="Alkaline_phosphatase_AS"/>
</dbReference>
<dbReference type="AlphaFoldDB" id="A0A285EHR6"/>
<feature type="chain" id="PRO_5039013622" evidence="11">
    <location>
        <begin position="21"/>
        <end position="394"/>
    </location>
</feature>
<evidence type="ECO:0000313" key="13">
    <source>
        <dbReference type="Proteomes" id="UP000219514"/>
    </source>
</evidence>
<evidence type="ECO:0000256" key="7">
    <source>
        <dbReference type="PIRSR" id="PIRSR601952-1"/>
    </source>
</evidence>
<feature type="binding site" evidence="8">
    <location>
        <position position="306"/>
    </location>
    <ligand>
        <name>Zn(2+)</name>
        <dbReference type="ChEBI" id="CHEBI:29105"/>
        <label>2</label>
    </ligand>
</feature>
<keyword evidence="2" id="KW-0597">Phosphoprotein</keyword>
<feature type="region of interest" description="Disordered" evidence="10">
    <location>
        <begin position="20"/>
        <end position="40"/>
    </location>
</feature>
<feature type="binding site" evidence="8">
    <location>
        <position position="50"/>
    </location>
    <ligand>
        <name>Mg(2+)</name>
        <dbReference type="ChEBI" id="CHEBI:18420"/>
    </ligand>
</feature>
<keyword evidence="6 8" id="KW-0460">Magnesium</keyword>
<dbReference type="InterPro" id="IPR017850">
    <property type="entry name" value="Alkaline_phosphatase_core_sf"/>
</dbReference>
<evidence type="ECO:0000256" key="3">
    <source>
        <dbReference type="ARBA" id="ARBA00022723"/>
    </source>
</evidence>
<evidence type="ECO:0000313" key="12">
    <source>
        <dbReference type="EMBL" id="SNX97734.1"/>
    </source>
</evidence>
<keyword evidence="11" id="KW-0732">Signal</keyword>
<dbReference type="PANTHER" id="PTHR11596:SF5">
    <property type="entry name" value="ALKALINE PHOSPHATASE"/>
    <property type="match status" value="1"/>
</dbReference>
<dbReference type="OrthoDB" id="9794455at2"/>
<evidence type="ECO:0000256" key="8">
    <source>
        <dbReference type="PIRSR" id="PIRSR601952-2"/>
    </source>
</evidence>
<feature type="binding site" evidence="8">
    <location>
        <position position="268"/>
    </location>
    <ligand>
        <name>Zn(2+)</name>
        <dbReference type="ChEBI" id="CHEBI:29105"/>
        <label>2</label>
    </ligand>
</feature>
<accession>A0A285EHR6</accession>
<feature type="region of interest" description="Disordered" evidence="10">
    <location>
        <begin position="306"/>
        <end position="379"/>
    </location>
</feature>
<evidence type="ECO:0000256" key="2">
    <source>
        <dbReference type="ARBA" id="ARBA00022553"/>
    </source>
</evidence>
<comment type="cofactor">
    <cofactor evidence="8">
        <name>Zn(2+)</name>
        <dbReference type="ChEBI" id="CHEBI:29105"/>
    </cofactor>
    <text evidence="8">Binds 2 Zn(2+) ions.</text>
</comment>
<dbReference type="GO" id="GO:0004035">
    <property type="term" value="F:alkaline phosphatase activity"/>
    <property type="evidence" value="ECO:0007669"/>
    <property type="project" value="TreeGrafter"/>
</dbReference>
<dbReference type="Proteomes" id="UP000219514">
    <property type="component" value="Unassembled WGS sequence"/>
</dbReference>
<dbReference type="EMBL" id="OBDO01000008">
    <property type="protein sequence ID" value="SNX97734.1"/>
    <property type="molecule type" value="Genomic_DNA"/>
</dbReference>
<keyword evidence="3 8" id="KW-0479">Metal-binding</keyword>
<organism evidence="12 13">
    <name type="scientific">Geodermatophilus sabuli</name>
    <dbReference type="NCBI Taxonomy" id="1564158"/>
    <lineage>
        <taxon>Bacteria</taxon>
        <taxon>Bacillati</taxon>
        <taxon>Actinomycetota</taxon>
        <taxon>Actinomycetes</taxon>
        <taxon>Geodermatophilales</taxon>
        <taxon>Geodermatophilaceae</taxon>
        <taxon>Geodermatophilus</taxon>
    </lineage>
</organism>
<evidence type="ECO:0000256" key="10">
    <source>
        <dbReference type="SAM" id="MobiDB-lite"/>
    </source>
</evidence>
<feature type="binding site" evidence="8">
    <location>
        <position position="145"/>
    </location>
    <ligand>
        <name>Mg(2+)</name>
        <dbReference type="ChEBI" id="CHEBI:18420"/>
    </ligand>
</feature>
<feature type="active site" description="Phosphoserine intermediate" evidence="7">
    <location>
        <position position="94"/>
    </location>
</feature>
<dbReference type="GO" id="GO:0046872">
    <property type="term" value="F:metal ion binding"/>
    <property type="evidence" value="ECO:0007669"/>
    <property type="project" value="UniProtKB-KW"/>
</dbReference>
<feature type="binding site" evidence="8">
    <location>
        <position position="259"/>
    </location>
    <ligand>
        <name>Mg(2+)</name>
        <dbReference type="ChEBI" id="CHEBI:18420"/>
    </ligand>
</feature>
<dbReference type="Pfam" id="PF00245">
    <property type="entry name" value="Alk_phosphatase"/>
    <property type="match status" value="1"/>
</dbReference>
<evidence type="ECO:0000256" key="5">
    <source>
        <dbReference type="ARBA" id="ARBA00022833"/>
    </source>
</evidence>
<feature type="binding site" evidence="8">
    <location>
        <position position="264"/>
    </location>
    <ligand>
        <name>Zn(2+)</name>
        <dbReference type="ChEBI" id="CHEBI:29105"/>
        <label>2</label>
    </ligand>
</feature>
<gene>
    <name evidence="12" type="ORF">SAMN06893097_10899</name>
</gene>
<reference evidence="12 13" key="1">
    <citation type="submission" date="2017-09" db="EMBL/GenBank/DDBJ databases">
        <authorList>
            <person name="Ehlers B."/>
            <person name="Leendertz F.H."/>
        </authorList>
    </citation>
    <scope>NUCLEOTIDE SEQUENCE [LARGE SCALE GENOMIC DNA]</scope>
    <source>
        <strain evidence="12 13">DSM 46844</strain>
    </source>
</reference>
<feature type="binding site" evidence="8">
    <location>
        <position position="358"/>
    </location>
    <ligand>
        <name>Zn(2+)</name>
        <dbReference type="ChEBI" id="CHEBI:29105"/>
        <label>2</label>
    </ligand>
</feature>
<protein>
    <submittedName>
        <fullName evidence="12">Alkaline phosphatase</fullName>
    </submittedName>
</protein>
<name>A0A285EHR6_9ACTN</name>
<dbReference type="PROSITE" id="PS00123">
    <property type="entry name" value="ALKALINE_PHOSPHATASE"/>
    <property type="match status" value="1"/>
</dbReference>
<feature type="compositionally biased region" description="Basic and acidic residues" evidence="10">
    <location>
        <begin position="347"/>
        <end position="359"/>
    </location>
</feature>
<evidence type="ECO:0000256" key="6">
    <source>
        <dbReference type="ARBA" id="ARBA00022842"/>
    </source>
</evidence>
<feature type="binding site" evidence="8">
    <location>
        <position position="50"/>
    </location>
    <ligand>
        <name>Zn(2+)</name>
        <dbReference type="ChEBI" id="CHEBI:29105"/>
        <label>2</label>
    </ligand>
</feature>
<keyword evidence="5 8" id="KW-0862">Zinc</keyword>